<accession>A0ACC2JKB1</accession>
<sequence>MSTGLDTRYSAQASPERVGKVSYEPCVPGAKHTTNHTIDNDPDEAFKLVIAHAGVSVVITPEEEAKLLRKIDFHMMPLMCIIYGLNFIDKTTLSYVSIVGFKTDLNLGVSEYNWVASVFYFGYLMWEWPTNRLLQRLPLAKYTSCTVMLWGLVLASMAAVKGFKSALAVRFFLGVAEASTNPALVLFTSQWYATSEQSTRVSWWVSCVGWSQIIGGAVAYGVVIGTTQASLAIKGWQLIFLVFGFFTALIGVVFLYWMPDSPLKAQFLTEHEKLMAIERIRMNQQGVGNKHFKWYQCKEALTDPMAWGIVASGFFLSLTRGGITNYFSQLIVSFGFTPTQSLLLGMPAGAVQVIAPLVFGHLGRRSSNRILVHSMAFLLAVSGLLLIRFLPPDNRGGRLAGYYVEGSASVGYMCLFSIVSSNVAGWTKKTTTLAMFLIWYCAGNIVGPQVYQPGDQPAYHTAITVAFVSMILSFLAIVAIHFWCRRQNAIKASIRAAPGYKKVDGQEFMDLTDRENPEFVYVL</sequence>
<evidence type="ECO:0000313" key="1">
    <source>
        <dbReference type="EMBL" id="KAJ8127972.1"/>
    </source>
</evidence>
<dbReference type="EMBL" id="JAPUUL010001230">
    <property type="protein sequence ID" value="KAJ8127972.1"/>
    <property type="molecule type" value="Genomic_DNA"/>
</dbReference>
<dbReference type="Proteomes" id="UP001153332">
    <property type="component" value="Unassembled WGS sequence"/>
</dbReference>
<name>A0ACC2JKB1_9PEZI</name>
<keyword evidence="2" id="KW-1185">Reference proteome</keyword>
<protein>
    <submittedName>
        <fullName evidence="1">Uncharacterized protein</fullName>
    </submittedName>
</protein>
<organism evidence="1 2">
    <name type="scientific">Lasiodiplodia mahajangana</name>
    <dbReference type="NCBI Taxonomy" id="1108764"/>
    <lineage>
        <taxon>Eukaryota</taxon>
        <taxon>Fungi</taxon>
        <taxon>Dikarya</taxon>
        <taxon>Ascomycota</taxon>
        <taxon>Pezizomycotina</taxon>
        <taxon>Dothideomycetes</taxon>
        <taxon>Dothideomycetes incertae sedis</taxon>
        <taxon>Botryosphaeriales</taxon>
        <taxon>Botryosphaeriaceae</taxon>
        <taxon>Lasiodiplodia</taxon>
    </lineage>
</organism>
<proteinExistence type="predicted"/>
<evidence type="ECO:0000313" key="2">
    <source>
        <dbReference type="Proteomes" id="UP001153332"/>
    </source>
</evidence>
<reference evidence="1" key="1">
    <citation type="submission" date="2022-12" db="EMBL/GenBank/DDBJ databases">
        <title>Genome Sequence of Lasiodiplodia mahajangana.</title>
        <authorList>
            <person name="Buettner E."/>
        </authorList>
    </citation>
    <scope>NUCLEOTIDE SEQUENCE</scope>
    <source>
        <strain evidence="1">VT137</strain>
    </source>
</reference>
<comment type="caution">
    <text evidence="1">The sequence shown here is derived from an EMBL/GenBank/DDBJ whole genome shotgun (WGS) entry which is preliminary data.</text>
</comment>
<gene>
    <name evidence="1" type="ORF">O1611_g5664</name>
</gene>